<dbReference type="Proteomes" id="UP000326582">
    <property type="component" value="Chromosome 6"/>
</dbReference>
<sequence>MSEGIQKRSLEFENNMSPSYSDDEPMMPFQVKFSIWDKSKFKTSSDRVRFVFTENLSVEEAGERAFKETFGSVPKDLNISVQGKKSGPLIVDKSVKIKTLLQEIETVVLSDNLKAYNRRQTFYYSIMAVLIFIGSMSIPVLSIKFGKHKSSKAA</sequence>
<evidence type="ECO:0000313" key="1">
    <source>
        <dbReference type="EMBL" id="QFZ29598.1"/>
    </source>
</evidence>
<name>A0ACD0WPV0_CLALS</name>
<proteinExistence type="predicted"/>
<organism evidence="1 2">
    <name type="scientific">Clavispora lusitaniae</name>
    <name type="common">Candida lusitaniae</name>
    <dbReference type="NCBI Taxonomy" id="36911"/>
    <lineage>
        <taxon>Eukaryota</taxon>
        <taxon>Fungi</taxon>
        <taxon>Dikarya</taxon>
        <taxon>Ascomycota</taxon>
        <taxon>Saccharomycotina</taxon>
        <taxon>Pichiomycetes</taxon>
        <taxon>Metschnikowiaceae</taxon>
        <taxon>Clavispora</taxon>
    </lineage>
</organism>
<gene>
    <name evidence="1" type="ORF">EJF14_60108</name>
</gene>
<accession>A0ACD0WPV0</accession>
<dbReference type="EMBL" id="CP038489">
    <property type="protein sequence ID" value="QFZ29598.1"/>
    <property type="molecule type" value="Genomic_DNA"/>
</dbReference>
<evidence type="ECO:0000313" key="2">
    <source>
        <dbReference type="Proteomes" id="UP000326582"/>
    </source>
</evidence>
<protein>
    <submittedName>
        <fullName evidence="1">Uncharacterized protein</fullName>
    </submittedName>
</protein>
<reference evidence="2" key="1">
    <citation type="journal article" date="2019" name="MBio">
        <title>Comparative genomics for the elucidation of multidrug resistance (MDR) in Candida lusitaniae.</title>
        <authorList>
            <person name="Kannan A."/>
            <person name="Asner S.A."/>
            <person name="Trachsel E."/>
            <person name="Kelly S."/>
            <person name="Parker J."/>
            <person name="Sanglard D."/>
        </authorList>
    </citation>
    <scope>NUCLEOTIDE SEQUENCE [LARGE SCALE GENOMIC DNA]</scope>
    <source>
        <strain evidence="2">P1</strain>
    </source>
</reference>
<keyword evidence="2" id="KW-1185">Reference proteome</keyword>